<sequence>MAFNFVKTAANALSGLFFPDLCAACDRALSGSEQVLCLHCLLNLPRTGLHRLPENKVQRLFTGRLPLVRATAFTYFTKDGMMQHLLHQLKYKGRAATGSFLGNVFGQELQADGWLEATDLLVPVPLHRQKAYRRGFNQAALIAGGIAAATSLPVAANALERVRDTGSQTRKSRLERLDNVATVFRAGKAAQIRGKRLLLVDDVLTTGATLEAAGLALLEAGAASLGIATLALATD</sequence>
<dbReference type="AlphaFoldDB" id="A0A2P8DCY1"/>
<dbReference type="SUPFAM" id="SSF53271">
    <property type="entry name" value="PRTase-like"/>
    <property type="match status" value="1"/>
</dbReference>
<evidence type="ECO:0000313" key="4">
    <source>
        <dbReference type="Proteomes" id="UP000240572"/>
    </source>
</evidence>
<feature type="domain" description="Phosphoribosyltransferase" evidence="2">
    <location>
        <begin position="160"/>
        <end position="231"/>
    </location>
</feature>
<dbReference type="InterPro" id="IPR051910">
    <property type="entry name" value="ComF/GntX_DNA_util-trans"/>
</dbReference>
<dbReference type="RefSeq" id="WP_106521750.1">
    <property type="nucleotide sequence ID" value="NZ_PYGD01000001.1"/>
</dbReference>
<dbReference type="InterPro" id="IPR029057">
    <property type="entry name" value="PRTase-like"/>
</dbReference>
<protein>
    <submittedName>
        <fullName evidence="3">ComF family protein</fullName>
    </submittedName>
</protein>
<reference evidence="3 4" key="1">
    <citation type="submission" date="2018-03" db="EMBL/GenBank/DDBJ databases">
        <title>Genomic Encyclopedia of Type Strains, Phase III (KMG-III): the genomes of soil and plant-associated and newly described type strains.</title>
        <authorList>
            <person name="Whitman W."/>
        </authorList>
    </citation>
    <scope>NUCLEOTIDE SEQUENCE [LARGE SCALE GENOMIC DNA]</scope>
    <source>
        <strain evidence="3 4">CGMCC 1.12700</strain>
    </source>
</reference>
<dbReference type="PANTHER" id="PTHR47505">
    <property type="entry name" value="DNA UTILIZATION PROTEIN YHGH"/>
    <property type="match status" value="1"/>
</dbReference>
<accession>A0A2P8DCY1</accession>
<comment type="similarity">
    <text evidence="1">Belongs to the ComF/GntX family.</text>
</comment>
<dbReference type="Gene3D" id="3.40.50.2020">
    <property type="match status" value="1"/>
</dbReference>
<dbReference type="Proteomes" id="UP000240572">
    <property type="component" value="Unassembled WGS sequence"/>
</dbReference>
<evidence type="ECO:0000259" key="2">
    <source>
        <dbReference type="Pfam" id="PF00156"/>
    </source>
</evidence>
<evidence type="ECO:0000256" key="1">
    <source>
        <dbReference type="ARBA" id="ARBA00008007"/>
    </source>
</evidence>
<dbReference type="InterPro" id="IPR000836">
    <property type="entry name" value="PRTase_dom"/>
</dbReference>
<comment type="caution">
    <text evidence="3">The sequence shown here is derived from an EMBL/GenBank/DDBJ whole genome shotgun (WGS) entry which is preliminary data.</text>
</comment>
<dbReference type="CDD" id="cd06223">
    <property type="entry name" value="PRTases_typeI"/>
    <property type="match status" value="1"/>
</dbReference>
<dbReference type="OrthoDB" id="9779910at2"/>
<dbReference type="PANTHER" id="PTHR47505:SF1">
    <property type="entry name" value="DNA UTILIZATION PROTEIN YHGH"/>
    <property type="match status" value="1"/>
</dbReference>
<dbReference type="EMBL" id="PYGD01000001">
    <property type="protein sequence ID" value="PSK95078.1"/>
    <property type="molecule type" value="Genomic_DNA"/>
</dbReference>
<proteinExistence type="inferred from homology"/>
<organism evidence="3 4">
    <name type="scientific">Taibaiella chishuiensis</name>
    <dbReference type="NCBI Taxonomy" id="1434707"/>
    <lineage>
        <taxon>Bacteria</taxon>
        <taxon>Pseudomonadati</taxon>
        <taxon>Bacteroidota</taxon>
        <taxon>Chitinophagia</taxon>
        <taxon>Chitinophagales</taxon>
        <taxon>Chitinophagaceae</taxon>
        <taxon>Taibaiella</taxon>
    </lineage>
</organism>
<gene>
    <name evidence="3" type="ORF">B0I18_1011242</name>
</gene>
<name>A0A2P8DCY1_9BACT</name>
<keyword evidence="4" id="KW-1185">Reference proteome</keyword>
<evidence type="ECO:0000313" key="3">
    <source>
        <dbReference type="EMBL" id="PSK95078.1"/>
    </source>
</evidence>
<dbReference type="Pfam" id="PF00156">
    <property type="entry name" value="Pribosyltran"/>
    <property type="match status" value="1"/>
</dbReference>